<evidence type="ECO:0000313" key="13">
    <source>
        <dbReference type="Proteomes" id="UP000501387"/>
    </source>
</evidence>
<dbReference type="GO" id="GO:0016787">
    <property type="term" value="F:hydrolase activity"/>
    <property type="evidence" value="ECO:0007669"/>
    <property type="project" value="UniProtKB-KW"/>
</dbReference>
<feature type="domain" description="Helicase ATP-binding" evidence="10">
    <location>
        <begin position="290"/>
        <end position="500"/>
    </location>
</feature>
<feature type="domain" description="HD Cas3-type" evidence="11">
    <location>
        <begin position="22"/>
        <end position="226"/>
    </location>
</feature>
<protein>
    <submittedName>
        <fullName evidence="12">CRISPR-associated helicase Cas3</fullName>
    </submittedName>
</protein>
<dbReference type="GO" id="GO:0003723">
    <property type="term" value="F:RNA binding"/>
    <property type="evidence" value="ECO:0007669"/>
    <property type="project" value="TreeGrafter"/>
</dbReference>
<dbReference type="Pfam" id="PF18019">
    <property type="entry name" value="Cas3_HD"/>
    <property type="match status" value="1"/>
</dbReference>
<sequence length="945" mass="103775">MKSLPKPTDPMVRAAWAKSQRDGSKPFPLYAHLEDTAAVADHLFERWLSKSQRALLARSFGDEATAHRVAIWLAASHDVGKATWAFAIKVPEGRRQMEDVGFLFPEPTPPYSDQRLYPHGLAGQLAVERHFDTKTARPKARAGLLLAEIIGGHHGSFPAVTDNPSSIYREGAGEPAHWAHVRNELLHRADQIAEITDDDWAQILQARIPESVQAILNGFLIVCDWIASNEWMFPYDASEPANVRAERGLSKLNLGNSWLPTAASELDAYFGSRFGISDPRPSQHDAHELAASLDEPSLLLIEAPTGEGKTETAFACAETLAAKFGLNGVAVLLPTRATASAMFGRTLDWLNSRADAATPQSVTLAHSKAEFDDRFQRLSSASKTAHIYDDEQGTSHSVVANQWFRGRKQRVLADFVVATIDQMLFMALKAKHMTLRHLGFGGKVVIIDEVHAADTFMRTYLLRALQWLGAYQVPVIALSATLPEAQRLELLSAYREGARQTIDRAVLKVDPKPDAELTTLAQATGYPLITAVGAHNHAQRVSQPSGRRIAFTLDEASDESMLDQVSAAVADGGCIAVVMNTVNRAQRVFADLAARHPGMVELYHSRFTVESRARREQRLVERLGRSAADRPNGLIVVATQVVESSLDVDFDLMFTDIAPMDSLVQRIGRVHRHDRGANRPESMREPRVVLTGGERLLSGEAPPTFDRGVQRVYGEALLLRTVAALREHLGQDTGASGASTTLAVPDDVPLLIKNTYRPAPTMPADWLERHEEAERIMRLEQHDQQERSRQFVVRHPGLGKITDWNALAQSEASEEHLGAAQVRDAELSLEVVLVQRVGGGVKSLPSLGAEFGGQEVALTGGIDDDLARAVATCAVSLPAWMTQGSQLDMVINSLESSGIESWQMSPWLRGVLPLILDENFCCTLGINRVQYSDELGLTVEREDAR</sequence>
<dbReference type="NCBIfam" id="TIGR01587">
    <property type="entry name" value="cas3_core"/>
    <property type="match status" value="1"/>
</dbReference>
<dbReference type="GO" id="GO:0003724">
    <property type="term" value="F:RNA helicase activity"/>
    <property type="evidence" value="ECO:0007669"/>
    <property type="project" value="TreeGrafter"/>
</dbReference>
<dbReference type="SUPFAM" id="SSF52540">
    <property type="entry name" value="P-loop containing nucleoside triphosphate hydrolases"/>
    <property type="match status" value="1"/>
</dbReference>
<dbReference type="InterPro" id="IPR054712">
    <property type="entry name" value="Cas3-like_dom"/>
</dbReference>
<dbReference type="GO" id="GO:0004518">
    <property type="term" value="F:nuclease activity"/>
    <property type="evidence" value="ECO:0007669"/>
    <property type="project" value="UniProtKB-KW"/>
</dbReference>
<dbReference type="EMBL" id="CP049934">
    <property type="protein sequence ID" value="QIM15756.1"/>
    <property type="molecule type" value="Genomic_DNA"/>
</dbReference>
<dbReference type="InterPro" id="IPR038257">
    <property type="entry name" value="CRISPR-assoc_Cas3_HD_sf"/>
</dbReference>
<dbReference type="PANTHER" id="PTHR47963:SF9">
    <property type="entry name" value="CRISPR-ASSOCIATED ENDONUCLEASE_HELICASE CAS3"/>
    <property type="match status" value="1"/>
</dbReference>
<dbReference type="KEGG" id="lins:G7067_03935"/>
<dbReference type="GO" id="GO:0046872">
    <property type="term" value="F:metal ion binding"/>
    <property type="evidence" value="ECO:0007669"/>
    <property type="project" value="UniProtKB-KW"/>
</dbReference>
<keyword evidence="7" id="KW-0347">Helicase</keyword>
<dbReference type="SMART" id="SM00490">
    <property type="entry name" value="HELICc"/>
    <property type="match status" value="1"/>
</dbReference>
<dbReference type="InterPro" id="IPR011545">
    <property type="entry name" value="DEAD/DEAH_box_helicase_dom"/>
</dbReference>
<dbReference type="Pfam" id="PF18395">
    <property type="entry name" value="Cas3_C"/>
    <property type="match status" value="1"/>
</dbReference>
<dbReference type="RefSeq" id="WP_166322145.1">
    <property type="nucleotide sequence ID" value="NZ_CP049934.1"/>
</dbReference>
<dbReference type="Pfam" id="PF00270">
    <property type="entry name" value="DEAD"/>
    <property type="match status" value="1"/>
</dbReference>
<dbReference type="NCBIfam" id="TIGR01596">
    <property type="entry name" value="cas3_HD"/>
    <property type="match status" value="1"/>
</dbReference>
<keyword evidence="8" id="KW-0067">ATP-binding</keyword>
<name>A0A6G8FGX3_9MICO</name>
<evidence type="ECO:0000256" key="3">
    <source>
        <dbReference type="ARBA" id="ARBA00022722"/>
    </source>
</evidence>
<dbReference type="InterPro" id="IPR050547">
    <property type="entry name" value="DEAD_box_RNA_helicases"/>
</dbReference>
<dbReference type="SMART" id="SM00487">
    <property type="entry name" value="DEXDc"/>
    <property type="match status" value="1"/>
</dbReference>
<dbReference type="InterPro" id="IPR006483">
    <property type="entry name" value="CRISPR-assoc_Cas3_HD"/>
</dbReference>
<evidence type="ECO:0000256" key="9">
    <source>
        <dbReference type="ARBA" id="ARBA00023118"/>
    </source>
</evidence>
<dbReference type="AlphaFoldDB" id="A0A6G8FGX3"/>
<organism evidence="12 13">
    <name type="scientific">Leucobacter insecticola</name>
    <dbReference type="NCBI Taxonomy" id="2714934"/>
    <lineage>
        <taxon>Bacteria</taxon>
        <taxon>Bacillati</taxon>
        <taxon>Actinomycetota</taxon>
        <taxon>Actinomycetes</taxon>
        <taxon>Micrococcales</taxon>
        <taxon>Microbacteriaceae</taxon>
        <taxon>Leucobacter</taxon>
    </lineage>
</organism>
<gene>
    <name evidence="12" type="primary">cas3</name>
    <name evidence="12" type="ORF">G7067_03935</name>
</gene>
<evidence type="ECO:0000313" key="12">
    <source>
        <dbReference type="EMBL" id="QIM15756.1"/>
    </source>
</evidence>
<dbReference type="PROSITE" id="PS51643">
    <property type="entry name" value="HD_CAS3"/>
    <property type="match status" value="1"/>
</dbReference>
<dbReference type="Gene3D" id="1.10.3210.30">
    <property type="match status" value="1"/>
</dbReference>
<comment type="similarity">
    <text evidence="1">In the N-terminal section; belongs to the CRISPR-associated nuclease Cas3-HD family.</text>
</comment>
<evidence type="ECO:0000256" key="5">
    <source>
        <dbReference type="ARBA" id="ARBA00022741"/>
    </source>
</evidence>
<evidence type="ECO:0000256" key="7">
    <source>
        <dbReference type="ARBA" id="ARBA00022806"/>
    </source>
</evidence>
<dbReference type="PANTHER" id="PTHR47963">
    <property type="entry name" value="DEAD-BOX ATP-DEPENDENT RNA HELICASE 47, MITOCHONDRIAL"/>
    <property type="match status" value="1"/>
</dbReference>
<evidence type="ECO:0000256" key="1">
    <source>
        <dbReference type="ARBA" id="ARBA00006847"/>
    </source>
</evidence>
<dbReference type="Gene3D" id="3.40.50.300">
    <property type="entry name" value="P-loop containing nucleotide triphosphate hydrolases"/>
    <property type="match status" value="2"/>
</dbReference>
<dbReference type="GO" id="GO:0051607">
    <property type="term" value="P:defense response to virus"/>
    <property type="evidence" value="ECO:0007669"/>
    <property type="project" value="UniProtKB-KW"/>
</dbReference>
<evidence type="ECO:0000259" key="10">
    <source>
        <dbReference type="PROSITE" id="PS51192"/>
    </source>
</evidence>
<dbReference type="PROSITE" id="PS51192">
    <property type="entry name" value="HELICASE_ATP_BIND_1"/>
    <property type="match status" value="1"/>
</dbReference>
<evidence type="ECO:0000256" key="8">
    <source>
        <dbReference type="ARBA" id="ARBA00022840"/>
    </source>
</evidence>
<dbReference type="InterPro" id="IPR001650">
    <property type="entry name" value="Helicase_C-like"/>
</dbReference>
<dbReference type="InterPro" id="IPR027417">
    <property type="entry name" value="P-loop_NTPase"/>
</dbReference>
<accession>A0A6G8FGX3</accession>
<keyword evidence="4" id="KW-0479">Metal-binding</keyword>
<dbReference type="Proteomes" id="UP000501387">
    <property type="component" value="Chromosome"/>
</dbReference>
<dbReference type="CDD" id="cd09641">
    <property type="entry name" value="Cas3''_I"/>
    <property type="match status" value="1"/>
</dbReference>
<evidence type="ECO:0000256" key="4">
    <source>
        <dbReference type="ARBA" id="ARBA00022723"/>
    </source>
</evidence>
<dbReference type="Pfam" id="PF22590">
    <property type="entry name" value="Cas3-like_C_2"/>
    <property type="match status" value="1"/>
</dbReference>
<evidence type="ECO:0000256" key="6">
    <source>
        <dbReference type="ARBA" id="ARBA00022801"/>
    </source>
</evidence>
<evidence type="ECO:0000256" key="2">
    <source>
        <dbReference type="ARBA" id="ARBA00009046"/>
    </source>
</evidence>
<comment type="similarity">
    <text evidence="2">In the central section; belongs to the CRISPR-associated helicase Cas3 family.</text>
</comment>
<dbReference type="GO" id="GO:0005524">
    <property type="term" value="F:ATP binding"/>
    <property type="evidence" value="ECO:0007669"/>
    <property type="project" value="UniProtKB-KW"/>
</dbReference>
<evidence type="ECO:0000259" key="11">
    <source>
        <dbReference type="PROSITE" id="PS51643"/>
    </source>
</evidence>
<keyword evidence="5" id="KW-0547">Nucleotide-binding</keyword>
<keyword evidence="13" id="KW-1185">Reference proteome</keyword>
<proteinExistence type="inferred from homology"/>
<reference evidence="12 13" key="1">
    <citation type="submission" date="2020-03" db="EMBL/GenBank/DDBJ databases">
        <title>Leucobacter sp. nov., isolated from beetles.</title>
        <authorList>
            <person name="Hyun D.-W."/>
            <person name="Bae J.-W."/>
        </authorList>
    </citation>
    <scope>NUCLEOTIDE SEQUENCE [LARGE SCALE GENOMIC DNA]</scope>
    <source>
        <strain evidence="12 13">HDW9B</strain>
    </source>
</reference>
<dbReference type="InterPro" id="IPR006474">
    <property type="entry name" value="Helicase_Cas3_CRISPR-ass_core"/>
</dbReference>
<dbReference type="InterPro" id="IPR014001">
    <property type="entry name" value="Helicase_ATP-bd"/>
</dbReference>
<keyword evidence="6" id="KW-0378">Hydrolase</keyword>
<dbReference type="InterPro" id="IPR041372">
    <property type="entry name" value="Cas3_C"/>
</dbReference>
<keyword evidence="3" id="KW-0540">Nuclease</keyword>
<keyword evidence="9" id="KW-0051">Antiviral defense</keyword>